<evidence type="ECO:0000256" key="5">
    <source>
        <dbReference type="ARBA" id="ARBA00022989"/>
    </source>
</evidence>
<feature type="transmembrane region" description="Helical" evidence="8">
    <location>
        <begin position="415"/>
        <end position="438"/>
    </location>
</feature>
<comment type="caution">
    <text evidence="10">The sequence shown here is derived from an EMBL/GenBank/DDBJ whole genome shotgun (WGS) entry which is preliminary data.</text>
</comment>
<feature type="transmembrane region" description="Helical" evidence="8">
    <location>
        <begin position="280"/>
        <end position="302"/>
    </location>
</feature>
<dbReference type="Gene3D" id="1.10.10.10">
    <property type="entry name" value="Winged helix-like DNA-binding domain superfamily/Winged helix DNA-binding domain"/>
    <property type="match status" value="1"/>
</dbReference>
<feature type="transmembrane region" description="Helical" evidence="8">
    <location>
        <begin position="68"/>
        <end position="87"/>
    </location>
</feature>
<feature type="transmembrane region" description="Helical" evidence="8">
    <location>
        <begin position="157"/>
        <end position="175"/>
    </location>
</feature>
<evidence type="ECO:0000256" key="1">
    <source>
        <dbReference type="ARBA" id="ARBA00004651"/>
    </source>
</evidence>
<feature type="transmembrane region" description="Helical" evidence="8">
    <location>
        <begin position="247"/>
        <end position="268"/>
    </location>
</feature>
<feature type="transmembrane region" description="Helical" evidence="8">
    <location>
        <begin position="33"/>
        <end position="56"/>
    </location>
</feature>
<gene>
    <name evidence="10" type="ORF">ACFPEN_17845</name>
</gene>
<dbReference type="SUPFAM" id="SSF103473">
    <property type="entry name" value="MFS general substrate transporter"/>
    <property type="match status" value="1"/>
</dbReference>
<dbReference type="InterPro" id="IPR011701">
    <property type="entry name" value="MFS"/>
</dbReference>
<dbReference type="InterPro" id="IPR036259">
    <property type="entry name" value="MFS_trans_sf"/>
</dbReference>
<dbReference type="PRINTS" id="PR01036">
    <property type="entry name" value="TCRTETB"/>
</dbReference>
<dbReference type="SUPFAM" id="SSF46785">
    <property type="entry name" value="Winged helix' DNA-binding domain"/>
    <property type="match status" value="1"/>
</dbReference>
<dbReference type="RefSeq" id="WP_417923096.1">
    <property type="nucleotide sequence ID" value="NZ_JBHSFS010000007.1"/>
</dbReference>
<dbReference type="InterPro" id="IPR004638">
    <property type="entry name" value="EmrB-like"/>
</dbReference>
<feature type="transmembrane region" description="Helical" evidence="8">
    <location>
        <begin position="99"/>
        <end position="118"/>
    </location>
</feature>
<dbReference type="PANTHER" id="PTHR23501:SF197">
    <property type="entry name" value="COMD"/>
    <property type="match status" value="1"/>
</dbReference>
<feature type="domain" description="Major facilitator superfamily (MFS) profile" evidence="9">
    <location>
        <begin position="34"/>
        <end position="516"/>
    </location>
</feature>
<organism evidence="10 11">
    <name type="scientific">Streptomyces ehimensis</name>
    <dbReference type="NCBI Taxonomy" id="68195"/>
    <lineage>
        <taxon>Bacteria</taxon>
        <taxon>Bacillati</taxon>
        <taxon>Actinomycetota</taxon>
        <taxon>Actinomycetes</taxon>
        <taxon>Kitasatosporales</taxon>
        <taxon>Streptomycetaceae</taxon>
        <taxon>Streptomyces</taxon>
    </lineage>
</organism>
<evidence type="ECO:0000256" key="2">
    <source>
        <dbReference type="ARBA" id="ARBA00022448"/>
    </source>
</evidence>
<dbReference type="InterPro" id="IPR036390">
    <property type="entry name" value="WH_DNA-bd_sf"/>
</dbReference>
<dbReference type="Proteomes" id="UP001595990">
    <property type="component" value="Unassembled WGS sequence"/>
</dbReference>
<dbReference type="EMBL" id="JBHSFS010000007">
    <property type="protein sequence ID" value="MFC4514796.1"/>
    <property type="molecule type" value="Genomic_DNA"/>
</dbReference>
<feature type="transmembrane region" description="Helical" evidence="8">
    <location>
        <begin position="384"/>
        <end position="403"/>
    </location>
</feature>
<feature type="transmembrane region" description="Helical" evidence="8">
    <location>
        <begin position="322"/>
        <end position="341"/>
    </location>
</feature>
<dbReference type="Gene3D" id="1.20.1720.10">
    <property type="entry name" value="Multidrug resistance protein D"/>
    <property type="match status" value="1"/>
</dbReference>
<feature type="region of interest" description="Disordered" evidence="7">
    <location>
        <begin position="1"/>
        <end position="20"/>
    </location>
</feature>
<evidence type="ECO:0000256" key="3">
    <source>
        <dbReference type="ARBA" id="ARBA00022475"/>
    </source>
</evidence>
<dbReference type="Gene3D" id="1.20.1250.20">
    <property type="entry name" value="MFS general substrate transporter like domains"/>
    <property type="match status" value="1"/>
</dbReference>
<evidence type="ECO:0000256" key="6">
    <source>
        <dbReference type="ARBA" id="ARBA00023136"/>
    </source>
</evidence>
<keyword evidence="6 8" id="KW-0472">Membrane</keyword>
<keyword evidence="5 8" id="KW-1133">Transmembrane helix</keyword>
<comment type="subcellular location">
    <subcellularLocation>
        <location evidence="1">Cell membrane</location>
        <topology evidence="1">Multi-pass membrane protein</topology>
    </subcellularLocation>
</comment>
<accession>A0ABV9BL22</accession>
<keyword evidence="3" id="KW-1003">Cell membrane</keyword>
<dbReference type="InterPro" id="IPR036388">
    <property type="entry name" value="WH-like_DNA-bd_sf"/>
</dbReference>
<dbReference type="PROSITE" id="PS50850">
    <property type="entry name" value="MFS"/>
    <property type="match status" value="1"/>
</dbReference>
<evidence type="ECO:0000259" key="9">
    <source>
        <dbReference type="PROSITE" id="PS50850"/>
    </source>
</evidence>
<evidence type="ECO:0000256" key="4">
    <source>
        <dbReference type="ARBA" id="ARBA00022692"/>
    </source>
</evidence>
<dbReference type="NCBIfam" id="TIGR00711">
    <property type="entry name" value="efflux_EmrB"/>
    <property type="match status" value="1"/>
</dbReference>
<evidence type="ECO:0000313" key="10">
    <source>
        <dbReference type="EMBL" id="MFC4514796.1"/>
    </source>
</evidence>
<feature type="region of interest" description="Disordered" evidence="7">
    <location>
        <begin position="675"/>
        <end position="694"/>
    </location>
</feature>
<name>A0ABV9BL22_9ACTN</name>
<evidence type="ECO:0000256" key="7">
    <source>
        <dbReference type="SAM" id="MobiDB-lite"/>
    </source>
</evidence>
<keyword evidence="11" id="KW-1185">Reference proteome</keyword>
<evidence type="ECO:0000256" key="8">
    <source>
        <dbReference type="SAM" id="Phobius"/>
    </source>
</evidence>
<feature type="transmembrane region" description="Helical" evidence="8">
    <location>
        <begin position="221"/>
        <end position="241"/>
    </location>
</feature>
<dbReference type="InterPro" id="IPR020846">
    <property type="entry name" value="MFS_dom"/>
</dbReference>
<feature type="transmembrane region" description="Helical" evidence="8">
    <location>
        <begin position="493"/>
        <end position="511"/>
    </location>
</feature>
<proteinExistence type="predicted"/>
<dbReference type="PANTHER" id="PTHR23501">
    <property type="entry name" value="MAJOR FACILITATOR SUPERFAMILY"/>
    <property type="match status" value="1"/>
</dbReference>
<reference evidence="11" key="1">
    <citation type="journal article" date="2019" name="Int. J. Syst. Evol. Microbiol.">
        <title>The Global Catalogue of Microorganisms (GCM) 10K type strain sequencing project: providing services to taxonomists for standard genome sequencing and annotation.</title>
        <authorList>
            <consortium name="The Broad Institute Genomics Platform"/>
            <consortium name="The Broad Institute Genome Sequencing Center for Infectious Disease"/>
            <person name="Wu L."/>
            <person name="Ma J."/>
        </authorList>
    </citation>
    <scope>NUCLEOTIDE SEQUENCE [LARGE SCALE GENOMIC DNA]</scope>
    <source>
        <strain evidence="11">CECT 8064</strain>
    </source>
</reference>
<dbReference type="CDD" id="cd17502">
    <property type="entry name" value="MFS_Azr1_MDR_like"/>
    <property type="match status" value="1"/>
</dbReference>
<evidence type="ECO:0000313" key="11">
    <source>
        <dbReference type="Proteomes" id="UP001595990"/>
    </source>
</evidence>
<keyword evidence="4 8" id="KW-0812">Transmembrane</keyword>
<protein>
    <submittedName>
        <fullName evidence="10">DHA2 family efflux MFS transporter permease subunit</fullName>
    </submittedName>
</protein>
<feature type="transmembrane region" description="Helical" evidence="8">
    <location>
        <begin position="353"/>
        <end position="372"/>
    </location>
</feature>
<keyword evidence="2" id="KW-0813">Transport</keyword>
<feature type="transmembrane region" description="Helical" evidence="8">
    <location>
        <begin position="187"/>
        <end position="209"/>
    </location>
</feature>
<feature type="transmembrane region" description="Helical" evidence="8">
    <location>
        <begin position="124"/>
        <end position="145"/>
    </location>
</feature>
<dbReference type="Pfam" id="PF07690">
    <property type="entry name" value="MFS_1"/>
    <property type="match status" value="1"/>
</dbReference>
<sequence>MAQDVPGPAGAAQAAPGAPSIPGEGLPKGGVRVAIGALLLGMLLAALDQTIVSTALPTIVSDLGGLEHLSWVVTAYMLASTAATPLWGKLGDQYGRKKLFQTAIVIFLIGSALCGLARNMPELIGFRALQGLGGGGLMVLSMAIVGDIVPPRDRGRYQGLFGAVFGGTSVLGPLLGGLFVDHLSWRWVFYVNLPIGIVALAVIAAVLHIPASRVPHRIDYLGTFLIAAVAICLVLMTSLGGTSYPWSSWRIIGLGVVGVALLLPFVLVERRAAEPVLPLGLFRIHTFALCSVIGFVVGFAMFGSMTYLPTFLQVVHGVSPTLSGVHMLPMVAGLLIASTGSGQIVSRTGRYKVFPIAGTAVMTIGLLLLHRLDPAVSTAMMSTYFFVFGFGLGLVMQVLVLIVQNSVGYQDLGVATSGATFFRSIGASFGVSIFGTIFTSKLGPRIADALAGVPLPPGVTPDALKSDPRVLHRLPPAQRTGVLAAYSQSITDVFLYAVPPALLAFALAWLLREEPLRGSVTAPDTSEVVASNPVERSSRDEVARALSLLGSREGRRKVYEKIGRRAGVDLEPAANWLLLRIKRDGHAEPAILAERVDIPLRVVTEGARQLEIRELVRREGLELVLTDAGGQVADELFRAREQMLAELLGDWWTAADRPHDLSCLVEELNRELCGSDAEQPRDGGAAGARPDHRL</sequence>